<accession>A0A2P2PX72</accession>
<protein>
    <submittedName>
        <fullName evidence="1">Uncharacterized protein</fullName>
    </submittedName>
</protein>
<reference evidence="1" key="1">
    <citation type="submission" date="2018-02" db="EMBL/GenBank/DDBJ databases">
        <title>Rhizophora mucronata_Transcriptome.</title>
        <authorList>
            <person name="Meera S.P."/>
            <person name="Sreeshan A."/>
            <person name="Augustine A."/>
        </authorList>
    </citation>
    <scope>NUCLEOTIDE SEQUENCE</scope>
    <source>
        <tissue evidence="1">Leaf</tissue>
    </source>
</reference>
<dbReference type="AlphaFoldDB" id="A0A2P2PX72"/>
<proteinExistence type="predicted"/>
<sequence>MRNEKGKNPNFCHQVARHSCLNQLLFLGGGQ</sequence>
<organism evidence="1">
    <name type="scientific">Rhizophora mucronata</name>
    <name type="common">Asiatic mangrove</name>
    <dbReference type="NCBI Taxonomy" id="61149"/>
    <lineage>
        <taxon>Eukaryota</taxon>
        <taxon>Viridiplantae</taxon>
        <taxon>Streptophyta</taxon>
        <taxon>Embryophyta</taxon>
        <taxon>Tracheophyta</taxon>
        <taxon>Spermatophyta</taxon>
        <taxon>Magnoliopsida</taxon>
        <taxon>eudicotyledons</taxon>
        <taxon>Gunneridae</taxon>
        <taxon>Pentapetalae</taxon>
        <taxon>rosids</taxon>
        <taxon>fabids</taxon>
        <taxon>Malpighiales</taxon>
        <taxon>Rhizophoraceae</taxon>
        <taxon>Rhizophora</taxon>
    </lineage>
</organism>
<evidence type="ECO:0000313" key="1">
    <source>
        <dbReference type="EMBL" id="MBX59358.1"/>
    </source>
</evidence>
<name>A0A2P2PX72_RHIMU</name>
<dbReference type="EMBL" id="GGEC01078874">
    <property type="protein sequence ID" value="MBX59358.1"/>
    <property type="molecule type" value="Transcribed_RNA"/>
</dbReference>